<comment type="similarity">
    <text evidence="1">Belongs to the glycosyl hydrolase 32 family.</text>
</comment>
<keyword evidence="3" id="KW-0732">Signal</keyword>
<dbReference type="Gene3D" id="2.60.120.200">
    <property type="match status" value="1"/>
</dbReference>
<dbReference type="PANTHER" id="PTHR43101:SF1">
    <property type="entry name" value="BETA-FRUCTOSIDASE"/>
    <property type="match status" value="1"/>
</dbReference>
<dbReference type="InterPro" id="IPR006558">
    <property type="entry name" value="LamG-like"/>
</dbReference>
<dbReference type="InterPro" id="IPR001362">
    <property type="entry name" value="Glyco_hydro_32"/>
</dbReference>
<dbReference type="InterPro" id="IPR013148">
    <property type="entry name" value="Glyco_hydro_32_N"/>
</dbReference>
<sequence length="1578" mass="170636">MKVNRVLILLSYTVILTACLGGNEIKAPKSTPTTEPEAPTPVAVESKLYLQFDEEDGVTTAHNSAGGPEFIITTAFSSPERVNAVQNTGIRTDGNSSWVSGPLELPATSELTLQSWVAIENYPADAEVPYAQLTPSALLHQASEDEGFSININAYGRWSFRITMGGNQYTLEAPETFPLYRWNHVAAVVDGVNGSMHLYLNGIEVASSEVIPVGEEIEFADTDFVIGKGYIDKSLGVFPLVNGINGIFDNTEVLLGVLNSDEIKAVYTEQVDAISLSAELALQVPESRFLNDSQRPIYHAMPPSAWTNEPHGLVKYNGQYHMFYQRTPNGPFKTQMHWGHMMSPDFVNWTHSKDALWPEVDLGDTQGSDMKGIWSGDVVVEDDTAYAFYTSVNYSNDFNPGISVATSSADNLQDWTKLGPIIDRTGADDMRDPYLWKDGDDWHMIIGAIKAGRGYLLHYSTQNISDSSSWVRSEFMSAENFAAMGPDNTLWEMPIFERISDNKYALLVNPVGGGYQPRALYWIGNWTNGEFVPDDTEGQFLDLIIGHISPTLARNAQGQITGIGIVDERRSSEAQLAAGWTQTFSAPRVWGLANDNATITQKAAPELSSLRIDSSLRTQNDIKVNGETLLHTRGRHVEIIAKLDADNTANKYGLVIAASADGREKTSIYYDAERHNVVLNKSISSLSPAANGLSEQTGAYNEEVFGKPEKFHVFIDGSVVDVFINDKAAFSFRIYPTLNDSTGIALYSEAADTLFTQVDIYQLRDMQSKRTYIGAASDADGIVEEQENGEIIALSVTNNTLVDNLDAAQWSINNLPQGVSIGSIQRIDDNRAEITLAGNSSVDFDADLTDLILTVEGSQFVQAQLPNTVSALAPVITAQVETVTFTNLSLVGNADNQVYEGSELGKQIRVELINNSFTTELNKNHWIANNLPSGLDFTLTRISDTEVIFEIIGTAESYANLNKVVTLAISQDAFSNIDPELFGQSAMSTAITFVANKIYNVTLSADGQNNALVIGRFDTAQSSILQGWVGSGDFANPATESAWRGSTVNGAAAQIGEGAVSTCEMNGNINGCDVIEGRLTSPLFTLTENNLFMLLTGGENNPKAVGIRVLDSVGNLLHNYSPAGCVPSYIDGGDDWTVIQASQLVGATIRAQFYDEESGGCGFVSFDHLYQSSESPSDNMVDGGVVTLTQSQLANLSYRVSLPYQDSDESVIATFDDAQVMIEQGWTATGVFANPISANSWYSLTTTADDAARVGLGGLTTCEIAGSGCDIWTGTLTSPEFTVSAEKSTLALLISGGNPQMSNDVGIRVLDMANNELIRLNPGTCSDAYSKNDSNWETLDLSAYVDQTVKVEVFDNETGACGFISVDHIHMTSLSKVDPSLVDFNYVASDFAETNPDQSVYNVTISDDAFTQVIGTFDVPATALVDGWLATGDFANPADADAWLGATSFADNAKVGLRAVSTCELNHNLAGCDAPIGTLTSPTFKVDASRTRLNFLMSGGNGTAEVGLRVVNSANGATIIQYRPNTCSDSRIMGDQHWQSLDLSDWVGQFVQVTIFDEASGACGFVSFDHVHMSATAH</sequence>
<feature type="domain" description="LamG-like jellyroll fold" evidence="7">
    <location>
        <begin position="109"/>
        <end position="261"/>
    </location>
</feature>
<dbReference type="GO" id="GO:0004564">
    <property type="term" value="F:beta-fructofuranosidase activity"/>
    <property type="evidence" value="ECO:0007669"/>
    <property type="project" value="UniProtKB-EC"/>
</dbReference>
<dbReference type="Proteomes" id="UP000006334">
    <property type="component" value="Unassembled WGS sequence"/>
</dbReference>
<dbReference type="EMBL" id="BAEN01000022">
    <property type="protein sequence ID" value="GAC13724.1"/>
    <property type="molecule type" value="Genomic_DNA"/>
</dbReference>
<dbReference type="PANTHER" id="PTHR43101">
    <property type="entry name" value="BETA-FRUCTOSIDASE"/>
    <property type="match status" value="1"/>
</dbReference>
<dbReference type="SMART" id="SM00560">
    <property type="entry name" value="LamGL"/>
    <property type="match status" value="1"/>
</dbReference>
<reference evidence="8 9" key="1">
    <citation type="journal article" date="2017" name="Antonie Van Leeuwenhoek">
        <title>Rhizobium rhizosphaerae sp. nov., a novel species isolated from rice rhizosphere.</title>
        <authorList>
            <person name="Zhao J.J."/>
            <person name="Zhang J."/>
            <person name="Zhang R.J."/>
            <person name="Zhang C.W."/>
            <person name="Yin H.Q."/>
            <person name="Zhang X.X."/>
        </authorList>
    </citation>
    <scope>NUCLEOTIDE SEQUENCE [LARGE SCALE GENOMIC DNA]</scope>
    <source>
        <strain evidence="8 9">E3</strain>
    </source>
</reference>
<evidence type="ECO:0000313" key="9">
    <source>
        <dbReference type="Proteomes" id="UP000006334"/>
    </source>
</evidence>
<proteinExistence type="inferred from homology"/>
<gene>
    <name evidence="8" type="primary">sacA</name>
    <name evidence="8" type="ORF">GLIP_1082</name>
</gene>
<evidence type="ECO:0000313" key="8">
    <source>
        <dbReference type="EMBL" id="GAC13724.1"/>
    </source>
</evidence>
<evidence type="ECO:0000256" key="5">
    <source>
        <dbReference type="ARBA" id="ARBA00023157"/>
    </source>
</evidence>
<dbReference type="PROSITE" id="PS51257">
    <property type="entry name" value="PROKAR_LIPOPROTEIN"/>
    <property type="match status" value="1"/>
</dbReference>
<name>K6WZ50_9ALTE</name>
<dbReference type="Gene3D" id="2.60.120.560">
    <property type="entry name" value="Exo-inulinase, domain 1"/>
    <property type="match status" value="1"/>
</dbReference>
<dbReference type="Pfam" id="PF13385">
    <property type="entry name" value="Laminin_G_3"/>
    <property type="match status" value="1"/>
</dbReference>
<dbReference type="InterPro" id="IPR013189">
    <property type="entry name" value="Glyco_hydro_32_C"/>
</dbReference>
<dbReference type="SUPFAM" id="SSF49899">
    <property type="entry name" value="Concanavalin A-like lectins/glucanases"/>
    <property type="match status" value="2"/>
</dbReference>
<evidence type="ECO:0000259" key="7">
    <source>
        <dbReference type="SMART" id="SM00560"/>
    </source>
</evidence>
<dbReference type="InterPro" id="IPR013320">
    <property type="entry name" value="ConA-like_dom_sf"/>
</dbReference>
<dbReference type="OrthoDB" id="9801455at2"/>
<comment type="caution">
    <text evidence="8">The sequence shown here is derived from an EMBL/GenBank/DDBJ whole genome shotgun (WGS) entry which is preliminary data.</text>
</comment>
<evidence type="ECO:0000256" key="6">
    <source>
        <dbReference type="ARBA" id="ARBA00023295"/>
    </source>
</evidence>
<dbReference type="GO" id="GO:0005975">
    <property type="term" value="P:carbohydrate metabolic process"/>
    <property type="evidence" value="ECO:0007669"/>
    <property type="project" value="InterPro"/>
</dbReference>
<keyword evidence="5" id="KW-1015">Disulfide bond</keyword>
<dbReference type="SUPFAM" id="SSF75005">
    <property type="entry name" value="Arabinanase/levansucrase/invertase"/>
    <property type="match status" value="1"/>
</dbReference>
<dbReference type="InterPro" id="IPR023296">
    <property type="entry name" value="Glyco_hydro_beta-prop_sf"/>
</dbReference>
<keyword evidence="9" id="KW-1185">Reference proteome</keyword>
<accession>K6WZ50</accession>
<dbReference type="InterPro" id="IPR051214">
    <property type="entry name" value="GH32_Enzymes"/>
</dbReference>
<keyword evidence="6 8" id="KW-0326">Glycosidase</keyword>
<dbReference type="RefSeq" id="WP_008843541.1">
    <property type="nucleotide sequence ID" value="NZ_BAEN01000022.1"/>
</dbReference>
<dbReference type="EC" id="3.2.1.26" evidence="2"/>
<organism evidence="8 9">
    <name type="scientific">Aliiglaciecola lipolytica E3</name>
    <dbReference type="NCBI Taxonomy" id="1127673"/>
    <lineage>
        <taxon>Bacteria</taxon>
        <taxon>Pseudomonadati</taxon>
        <taxon>Pseudomonadota</taxon>
        <taxon>Gammaproteobacteria</taxon>
        <taxon>Alteromonadales</taxon>
        <taxon>Alteromonadaceae</taxon>
        <taxon>Aliiglaciecola</taxon>
    </lineage>
</organism>
<dbReference type="Pfam" id="PF08244">
    <property type="entry name" value="Glyco_hydro_32C"/>
    <property type="match status" value="1"/>
</dbReference>
<dbReference type="eggNOG" id="COG1621">
    <property type="taxonomic scope" value="Bacteria"/>
</dbReference>
<evidence type="ECO:0000256" key="1">
    <source>
        <dbReference type="ARBA" id="ARBA00009902"/>
    </source>
</evidence>
<dbReference type="STRING" id="1127673.GLIP_1082"/>
<dbReference type="Pfam" id="PF00251">
    <property type="entry name" value="Glyco_hydro_32N"/>
    <property type="match status" value="1"/>
</dbReference>
<keyword evidence="4 8" id="KW-0378">Hydrolase</keyword>
<evidence type="ECO:0000256" key="3">
    <source>
        <dbReference type="ARBA" id="ARBA00022729"/>
    </source>
</evidence>
<evidence type="ECO:0000256" key="2">
    <source>
        <dbReference type="ARBA" id="ARBA00012758"/>
    </source>
</evidence>
<dbReference type="eggNOG" id="COG5520">
    <property type="taxonomic scope" value="Bacteria"/>
</dbReference>
<dbReference type="SMART" id="SM00640">
    <property type="entry name" value="Glyco_32"/>
    <property type="match status" value="1"/>
</dbReference>
<protein>
    <recommendedName>
        <fullName evidence="2">beta-fructofuranosidase</fullName>
        <ecNumber evidence="2">3.2.1.26</ecNumber>
    </recommendedName>
</protein>
<dbReference type="CDD" id="cd08996">
    <property type="entry name" value="GH32_FFase"/>
    <property type="match status" value="1"/>
</dbReference>
<dbReference type="Gene3D" id="2.115.10.20">
    <property type="entry name" value="Glycosyl hydrolase domain, family 43"/>
    <property type="match status" value="1"/>
</dbReference>
<evidence type="ECO:0000256" key="4">
    <source>
        <dbReference type="ARBA" id="ARBA00022801"/>
    </source>
</evidence>